<evidence type="ECO:0008006" key="7">
    <source>
        <dbReference type="Google" id="ProtNLM"/>
    </source>
</evidence>
<name>A0A016U6T3_9BILA</name>
<dbReference type="Proteomes" id="UP000024635">
    <property type="component" value="Unassembled WGS sequence"/>
</dbReference>
<reference evidence="6" key="1">
    <citation type="journal article" date="2015" name="Nat. Genet.">
        <title>The genome and transcriptome of the zoonotic hookworm Ancylostoma ceylanicum identify infection-specific gene families.</title>
        <authorList>
            <person name="Schwarz E.M."/>
            <person name="Hu Y."/>
            <person name="Antoshechkin I."/>
            <person name="Miller M.M."/>
            <person name="Sternberg P.W."/>
            <person name="Aroian R.V."/>
        </authorList>
    </citation>
    <scope>NUCLEOTIDE SEQUENCE</scope>
    <source>
        <strain evidence="6">HY135</strain>
    </source>
</reference>
<dbReference type="AlphaFoldDB" id="A0A016U6T3"/>
<dbReference type="GO" id="GO:0005737">
    <property type="term" value="C:cytoplasm"/>
    <property type="evidence" value="ECO:0007669"/>
    <property type="project" value="TreeGrafter"/>
</dbReference>
<evidence type="ECO:0000256" key="3">
    <source>
        <dbReference type="ARBA" id="ARBA00023004"/>
    </source>
</evidence>
<organism evidence="5 6">
    <name type="scientific">Ancylostoma ceylanicum</name>
    <dbReference type="NCBI Taxonomy" id="53326"/>
    <lineage>
        <taxon>Eukaryota</taxon>
        <taxon>Metazoa</taxon>
        <taxon>Ecdysozoa</taxon>
        <taxon>Nematoda</taxon>
        <taxon>Chromadorea</taxon>
        <taxon>Rhabditida</taxon>
        <taxon>Rhabditina</taxon>
        <taxon>Rhabditomorpha</taxon>
        <taxon>Strongyloidea</taxon>
        <taxon>Ancylostomatidae</taxon>
        <taxon>Ancylostomatinae</taxon>
        <taxon>Ancylostoma</taxon>
    </lineage>
</organism>
<evidence type="ECO:0000313" key="5">
    <source>
        <dbReference type="EMBL" id="EYC10631.1"/>
    </source>
</evidence>
<evidence type="ECO:0000256" key="2">
    <source>
        <dbReference type="ARBA" id="ARBA00022723"/>
    </source>
</evidence>
<dbReference type="GO" id="GO:0016712">
    <property type="term" value="F:oxidoreductase activity, acting on paired donors, with incorporation or reduction of molecular oxygen, reduced flavin or flavoprotein as one donor, and incorporation of one atom of oxygen"/>
    <property type="evidence" value="ECO:0007669"/>
    <property type="project" value="TreeGrafter"/>
</dbReference>
<comment type="similarity">
    <text evidence="1">Belongs to the cytochrome P450 family.</text>
</comment>
<dbReference type="GO" id="GO:0020037">
    <property type="term" value="F:heme binding"/>
    <property type="evidence" value="ECO:0007669"/>
    <property type="project" value="InterPro"/>
</dbReference>
<keyword evidence="3" id="KW-0408">Iron</keyword>
<proteinExistence type="inferred from homology"/>
<dbReference type="InterPro" id="IPR001128">
    <property type="entry name" value="Cyt_P450"/>
</dbReference>
<dbReference type="GO" id="GO:0006082">
    <property type="term" value="P:organic acid metabolic process"/>
    <property type="evidence" value="ECO:0007669"/>
    <property type="project" value="TreeGrafter"/>
</dbReference>
<dbReference type="Gene3D" id="1.10.630.10">
    <property type="entry name" value="Cytochrome P450"/>
    <property type="match status" value="1"/>
</dbReference>
<evidence type="ECO:0000256" key="1">
    <source>
        <dbReference type="ARBA" id="ARBA00010617"/>
    </source>
</evidence>
<keyword evidence="6" id="KW-1185">Reference proteome</keyword>
<dbReference type="EMBL" id="JARK01001390">
    <property type="protein sequence ID" value="EYC10631.1"/>
    <property type="molecule type" value="Genomic_DNA"/>
</dbReference>
<dbReference type="Pfam" id="PF00067">
    <property type="entry name" value="p450"/>
    <property type="match status" value="1"/>
</dbReference>
<dbReference type="InterPro" id="IPR050182">
    <property type="entry name" value="Cytochrome_P450_fam2"/>
</dbReference>
<dbReference type="PANTHER" id="PTHR24300:SF375">
    <property type="entry name" value="CYTOCHROME P450 FAMILY"/>
    <property type="match status" value="1"/>
</dbReference>
<dbReference type="OrthoDB" id="2789670at2759"/>
<sequence>MCNYTVGDRGIIGSNGQPWLEQRRFALHTLRNFGLGRNIIEERIMYEFEITCEELEERFDKGGVSIEPENMINLMVANIMNRMLFTDRFDKKDEERFFALKAKADEMVNNFSIFDLLIDQWNMDLPLIKQRKEYILKPVNDVVDFMRDQIERR</sequence>
<evidence type="ECO:0000256" key="4">
    <source>
        <dbReference type="ARBA" id="ARBA00023033"/>
    </source>
</evidence>
<keyword evidence="4" id="KW-0503">Monooxygenase</keyword>
<dbReference type="GO" id="GO:0006805">
    <property type="term" value="P:xenobiotic metabolic process"/>
    <property type="evidence" value="ECO:0007669"/>
    <property type="project" value="TreeGrafter"/>
</dbReference>
<comment type="caution">
    <text evidence="5">The sequence shown here is derived from an EMBL/GenBank/DDBJ whole genome shotgun (WGS) entry which is preliminary data.</text>
</comment>
<keyword evidence="4" id="KW-0560">Oxidoreductase</keyword>
<evidence type="ECO:0000313" key="6">
    <source>
        <dbReference type="Proteomes" id="UP000024635"/>
    </source>
</evidence>
<dbReference type="InterPro" id="IPR036396">
    <property type="entry name" value="Cyt_P450_sf"/>
</dbReference>
<dbReference type="GO" id="GO:0005506">
    <property type="term" value="F:iron ion binding"/>
    <property type="evidence" value="ECO:0007669"/>
    <property type="project" value="InterPro"/>
</dbReference>
<accession>A0A016U6T3</accession>
<keyword evidence="2" id="KW-0479">Metal-binding</keyword>
<gene>
    <name evidence="5" type="primary">Acey_s0054.g2469</name>
    <name evidence="5" type="ORF">Y032_0054g2469</name>
</gene>
<protein>
    <recommendedName>
        <fullName evidence="7">Cytochrome P450</fullName>
    </recommendedName>
</protein>
<dbReference type="SUPFAM" id="SSF48264">
    <property type="entry name" value="Cytochrome P450"/>
    <property type="match status" value="1"/>
</dbReference>
<dbReference type="PANTHER" id="PTHR24300">
    <property type="entry name" value="CYTOCHROME P450 508A4-RELATED"/>
    <property type="match status" value="1"/>
</dbReference>